<keyword evidence="4" id="KW-0804">Transcription</keyword>
<protein>
    <submittedName>
        <fullName evidence="6">TATA box-binding protein-like protein 2</fullName>
    </submittedName>
</protein>
<accession>A0ABS8T1Y2</accession>
<evidence type="ECO:0000313" key="7">
    <source>
        <dbReference type="Proteomes" id="UP000823775"/>
    </source>
</evidence>
<dbReference type="Gene3D" id="3.30.310.10">
    <property type="entry name" value="TATA-Binding Protein"/>
    <property type="match status" value="2"/>
</dbReference>
<dbReference type="SUPFAM" id="SSF55945">
    <property type="entry name" value="TATA-box binding protein-like"/>
    <property type="match status" value="2"/>
</dbReference>
<proteinExistence type="inferred from homology"/>
<comment type="similarity">
    <text evidence="2">Belongs to the TBP family.</text>
</comment>
<comment type="subcellular location">
    <subcellularLocation>
        <location evidence="1">Nucleus</location>
    </subcellularLocation>
</comment>
<keyword evidence="3" id="KW-0238">DNA-binding</keyword>
<dbReference type="HAMAP" id="MF_00408">
    <property type="entry name" value="TATA_bind_prot_arch"/>
    <property type="match status" value="1"/>
</dbReference>
<dbReference type="Pfam" id="PF00352">
    <property type="entry name" value="TBP"/>
    <property type="match status" value="2"/>
</dbReference>
<dbReference type="InterPro" id="IPR033710">
    <property type="entry name" value="TBP_eukaryotic"/>
</dbReference>
<dbReference type="PANTHER" id="PTHR10126">
    <property type="entry name" value="TATA-BOX BINDING PROTEIN"/>
    <property type="match status" value="1"/>
</dbReference>
<evidence type="ECO:0000256" key="1">
    <source>
        <dbReference type="ARBA" id="ARBA00004123"/>
    </source>
</evidence>
<dbReference type="PROSITE" id="PS00351">
    <property type="entry name" value="TFIID"/>
    <property type="match status" value="1"/>
</dbReference>
<gene>
    <name evidence="6" type="primary">TBP2_1</name>
    <name evidence="6" type="ORF">HAX54_000411</name>
</gene>
<organism evidence="6 7">
    <name type="scientific">Datura stramonium</name>
    <name type="common">Jimsonweed</name>
    <name type="synonym">Common thornapple</name>
    <dbReference type="NCBI Taxonomy" id="4076"/>
    <lineage>
        <taxon>Eukaryota</taxon>
        <taxon>Viridiplantae</taxon>
        <taxon>Streptophyta</taxon>
        <taxon>Embryophyta</taxon>
        <taxon>Tracheophyta</taxon>
        <taxon>Spermatophyta</taxon>
        <taxon>Magnoliopsida</taxon>
        <taxon>eudicotyledons</taxon>
        <taxon>Gunneridae</taxon>
        <taxon>Pentapetalae</taxon>
        <taxon>asterids</taxon>
        <taxon>lamiids</taxon>
        <taxon>Solanales</taxon>
        <taxon>Solanaceae</taxon>
        <taxon>Solanoideae</taxon>
        <taxon>Datureae</taxon>
        <taxon>Datura</taxon>
    </lineage>
</organism>
<dbReference type="EMBL" id="JACEIK010001011">
    <property type="protein sequence ID" value="MCD7465019.1"/>
    <property type="molecule type" value="Genomic_DNA"/>
</dbReference>
<evidence type="ECO:0000256" key="2">
    <source>
        <dbReference type="ARBA" id="ARBA00005560"/>
    </source>
</evidence>
<keyword evidence="5" id="KW-0539">Nucleus</keyword>
<dbReference type="InterPro" id="IPR030491">
    <property type="entry name" value="TBP_CS"/>
</dbReference>
<evidence type="ECO:0000313" key="6">
    <source>
        <dbReference type="EMBL" id="MCD7465019.1"/>
    </source>
</evidence>
<evidence type="ECO:0000256" key="5">
    <source>
        <dbReference type="ARBA" id="ARBA00023242"/>
    </source>
</evidence>
<dbReference type="PRINTS" id="PR00686">
    <property type="entry name" value="TIFACTORIID"/>
</dbReference>
<evidence type="ECO:0000256" key="4">
    <source>
        <dbReference type="ARBA" id="ARBA00023163"/>
    </source>
</evidence>
<dbReference type="InterPro" id="IPR000814">
    <property type="entry name" value="TBP"/>
</dbReference>
<sequence length="198" mass="22331">MADRRSEQPVHHSSGIIPTLQNIASTVNLDCGNKLDLKAIALHARNAEYNPKRLPAVIMRIREPKTTALIFGTGKIVCTGAKSEGDWKLATRKFARIIQKLGYPEVKFKDFKIQNIVASCDVRFPIRLEGLAYAHRAFSSYEPEIFPGLIYRMKQPKIVLLVFASGKIVITGAKFRDDIYTAFDNIYPVLTHSKKNQQ</sequence>
<evidence type="ECO:0000256" key="3">
    <source>
        <dbReference type="ARBA" id="ARBA00023125"/>
    </source>
</evidence>
<keyword evidence="7" id="KW-1185">Reference proteome</keyword>
<dbReference type="InterPro" id="IPR012295">
    <property type="entry name" value="TBP_dom_sf"/>
</dbReference>
<dbReference type="Proteomes" id="UP000823775">
    <property type="component" value="Unassembled WGS sequence"/>
</dbReference>
<dbReference type="CDD" id="cd04516">
    <property type="entry name" value="TBP_eukaryotes"/>
    <property type="match status" value="1"/>
</dbReference>
<name>A0ABS8T1Y2_DATST</name>
<comment type="caution">
    <text evidence="6">The sequence shown here is derived from an EMBL/GenBank/DDBJ whole genome shotgun (WGS) entry which is preliminary data.</text>
</comment>
<reference evidence="6 7" key="1">
    <citation type="journal article" date="2021" name="BMC Genomics">
        <title>Datura genome reveals duplications of psychoactive alkaloid biosynthetic genes and high mutation rate following tissue culture.</title>
        <authorList>
            <person name="Rajewski A."/>
            <person name="Carter-House D."/>
            <person name="Stajich J."/>
            <person name="Litt A."/>
        </authorList>
    </citation>
    <scope>NUCLEOTIDE SEQUENCE [LARGE SCALE GENOMIC DNA]</scope>
    <source>
        <strain evidence="6">AR-01</strain>
    </source>
</reference>